<dbReference type="SUPFAM" id="SSF55455">
    <property type="entry name" value="SRF-like"/>
    <property type="match status" value="1"/>
</dbReference>
<dbReference type="InterPro" id="IPR002100">
    <property type="entry name" value="TF_MADSbox"/>
</dbReference>
<dbReference type="EnsemblPlants" id="AUR62027858-RA">
    <property type="protein sequence ID" value="AUR62027858-RA:cds"/>
    <property type="gene ID" value="AUR62027858"/>
</dbReference>
<dbReference type="AlphaFoldDB" id="A0A803MEG5"/>
<evidence type="ECO:0000256" key="1">
    <source>
        <dbReference type="ARBA" id="ARBA00004123"/>
    </source>
</evidence>
<dbReference type="OMA" id="FAVMNQY"/>
<evidence type="ECO:0000256" key="3">
    <source>
        <dbReference type="ARBA" id="ARBA00023125"/>
    </source>
</evidence>
<dbReference type="Proteomes" id="UP000596660">
    <property type="component" value="Unplaced"/>
</dbReference>
<keyword evidence="5" id="KW-0539">Nucleus</keyword>
<accession>A0A803MEG5</accession>
<dbReference type="GO" id="GO:0005634">
    <property type="term" value="C:nucleus"/>
    <property type="evidence" value="ECO:0007669"/>
    <property type="project" value="UniProtKB-SubCell"/>
</dbReference>
<dbReference type="GO" id="GO:0046983">
    <property type="term" value="F:protein dimerization activity"/>
    <property type="evidence" value="ECO:0007669"/>
    <property type="project" value="InterPro"/>
</dbReference>
<dbReference type="PANTHER" id="PTHR11945">
    <property type="entry name" value="MADS BOX PROTEIN"/>
    <property type="match status" value="1"/>
</dbReference>
<name>A0A803MEG5_CHEQI</name>
<evidence type="ECO:0000256" key="5">
    <source>
        <dbReference type="ARBA" id="ARBA00023242"/>
    </source>
</evidence>
<dbReference type="GO" id="GO:0000978">
    <property type="term" value="F:RNA polymerase II cis-regulatory region sequence-specific DNA binding"/>
    <property type="evidence" value="ECO:0007669"/>
    <property type="project" value="TreeGrafter"/>
</dbReference>
<sequence>MANNKETEDGKKEVIRTRSNGRRKIRIERIADQTRKHVTFSKRRLGLFKKASELCALCGVEMAVLTFSERGKLFCFGHPNSDNIIRRYLNLGSFYDEPAGFDLMVDEQNRQRDEIKRKTDEKKRATNRNVVEKKKVGEPADDEKNCQSSDTNEGCGNWWEEAAVDEMGLCELEQFKASLMELRKNVAKKAEELTENSLLYSSCQAGNVVIDQLDTNQNLSNDVGCNSSGSSTIGNMDYWDNNVRDFENPVLGMMSNSSHLIAGEDKVANVDVSQSYKFRFMNEVHMMNEFDLEGSRDVSHFSNLSQRMGVFNFAVMNQYHQAPMMEDSKGGITNPGLMPQGFKFEGGHL</sequence>
<dbReference type="InterPro" id="IPR036879">
    <property type="entry name" value="TF_MADSbox_sf"/>
</dbReference>
<dbReference type="Gene3D" id="3.40.1810.10">
    <property type="entry name" value="Transcription factor, MADS-box"/>
    <property type="match status" value="1"/>
</dbReference>
<evidence type="ECO:0000256" key="2">
    <source>
        <dbReference type="ARBA" id="ARBA00023015"/>
    </source>
</evidence>
<keyword evidence="4" id="KW-0804">Transcription</keyword>
<reference evidence="8" key="2">
    <citation type="submission" date="2021-03" db="UniProtKB">
        <authorList>
            <consortium name="EnsemblPlants"/>
        </authorList>
    </citation>
    <scope>IDENTIFICATION</scope>
</reference>
<evidence type="ECO:0000256" key="6">
    <source>
        <dbReference type="SAM" id="MobiDB-lite"/>
    </source>
</evidence>
<dbReference type="PANTHER" id="PTHR11945:SF781">
    <property type="entry name" value="MADS-BOX DOMAIN-CONTAINING PROTEIN"/>
    <property type="match status" value="1"/>
</dbReference>
<dbReference type="Gramene" id="AUR62027858-RA">
    <property type="protein sequence ID" value="AUR62027858-RA:cds"/>
    <property type="gene ID" value="AUR62027858"/>
</dbReference>
<dbReference type="Pfam" id="PF00319">
    <property type="entry name" value="SRF-TF"/>
    <property type="match status" value="1"/>
</dbReference>
<keyword evidence="3" id="KW-0238">DNA-binding</keyword>
<dbReference type="SMART" id="SM00432">
    <property type="entry name" value="MADS"/>
    <property type="match status" value="1"/>
</dbReference>
<evidence type="ECO:0000313" key="9">
    <source>
        <dbReference type="Proteomes" id="UP000596660"/>
    </source>
</evidence>
<dbReference type="GO" id="GO:0000981">
    <property type="term" value="F:DNA-binding transcription factor activity, RNA polymerase II-specific"/>
    <property type="evidence" value="ECO:0007669"/>
    <property type="project" value="TreeGrafter"/>
</dbReference>
<protein>
    <recommendedName>
        <fullName evidence="7">MADS-box domain-containing protein</fullName>
    </recommendedName>
</protein>
<feature type="region of interest" description="Disordered" evidence="6">
    <location>
        <begin position="112"/>
        <end position="149"/>
    </location>
</feature>
<comment type="subcellular location">
    <subcellularLocation>
        <location evidence="1">Nucleus</location>
    </subcellularLocation>
</comment>
<evidence type="ECO:0000313" key="8">
    <source>
        <dbReference type="EnsemblPlants" id="AUR62027858-RA:cds"/>
    </source>
</evidence>
<evidence type="ECO:0000256" key="4">
    <source>
        <dbReference type="ARBA" id="ARBA00023163"/>
    </source>
</evidence>
<keyword evidence="2" id="KW-0805">Transcription regulation</keyword>
<evidence type="ECO:0000259" key="7">
    <source>
        <dbReference type="PROSITE" id="PS50066"/>
    </source>
</evidence>
<dbReference type="FunFam" id="3.40.1810.10:FF:000006">
    <property type="entry name" value="Agamous-like MADS-box protein AGL62"/>
    <property type="match status" value="1"/>
</dbReference>
<reference evidence="8" key="1">
    <citation type="journal article" date="2017" name="Nature">
        <title>The genome of Chenopodium quinoa.</title>
        <authorList>
            <person name="Jarvis D.E."/>
            <person name="Ho Y.S."/>
            <person name="Lightfoot D.J."/>
            <person name="Schmoeckel S.M."/>
            <person name="Li B."/>
            <person name="Borm T.J.A."/>
            <person name="Ohyanagi H."/>
            <person name="Mineta K."/>
            <person name="Michell C.T."/>
            <person name="Saber N."/>
            <person name="Kharbatia N.M."/>
            <person name="Rupper R.R."/>
            <person name="Sharp A.R."/>
            <person name="Dally N."/>
            <person name="Boughton B.A."/>
            <person name="Woo Y.H."/>
            <person name="Gao G."/>
            <person name="Schijlen E.G.W.M."/>
            <person name="Guo X."/>
            <person name="Momin A.A."/>
            <person name="Negrao S."/>
            <person name="Al-Babili S."/>
            <person name="Gehring C."/>
            <person name="Roessner U."/>
            <person name="Jung C."/>
            <person name="Murphy K."/>
            <person name="Arold S.T."/>
            <person name="Gojobori T."/>
            <person name="van der Linden C.G."/>
            <person name="van Loo E.N."/>
            <person name="Jellen E.N."/>
            <person name="Maughan P.J."/>
            <person name="Tester M."/>
        </authorList>
    </citation>
    <scope>NUCLEOTIDE SEQUENCE [LARGE SCALE GENOMIC DNA]</scope>
    <source>
        <strain evidence="8">cv. PI 614886</strain>
    </source>
</reference>
<feature type="compositionally biased region" description="Basic and acidic residues" evidence="6">
    <location>
        <begin position="112"/>
        <end position="145"/>
    </location>
</feature>
<dbReference type="SMR" id="A0A803MEG5"/>
<feature type="domain" description="MADS-box" evidence="7">
    <location>
        <begin position="20"/>
        <end position="80"/>
    </location>
</feature>
<proteinExistence type="predicted"/>
<dbReference type="PROSITE" id="PS50066">
    <property type="entry name" value="MADS_BOX_2"/>
    <property type="match status" value="1"/>
</dbReference>
<organism evidence="8 9">
    <name type="scientific">Chenopodium quinoa</name>
    <name type="common">Quinoa</name>
    <dbReference type="NCBI Taxonomy" id="63459"/>
    <lineage>
        <taxon>Eukaryota</taxon>
        <taxon>Viridiplantae</taxon>
        <taxon>Streptophyta</taxon>
        <taxon>Embryophyta</taxon>
        <taxon>Tracheophyta</taxon>
        <taxon>Spermatophyta</taxon>
        <taxon>Magnoliopsida</taxon>
        <taxon>eudicotyledons</taxon>
        <taxon>Gunneridae</taxon>
        <taxon>Pentapetalae</taxon>
        <taxon>Caryophyllales</taxon>
        <taxon>Chenopodiaceae</taxon>
        <taxon>Chenopodioideae</taxon>
        <taxon>Atripliceae</taxon>
        <taxon>Chenopodium</taxon>
    </lineage>
</organism>
<dbReference type="PRINTS" id="PR00404">
    <property type="entry name" value="MADSDOMAIN"/>
</dbReference>
<keyword evidence="9" id="KW-1185">Reference proteome</keyword>